<evidence type="ECO:0000313" key="9">
    <source>
        <dbReference type="EMBL" id="RKU46645.1"/>
    </source>
</evidence>
<dbReference type="EMBL" id="QVQW01000013">
    <property type="protein sequence ID" value="RKU46645.1"/>
    <property type="molecule type" value="Genomic_DNA"/>
</dbReference>
<dbReference type="PANTHER" id="PTHR10183">
    <property type="entry name" value="CALPAIN"/>
    <property type="match status" value="1"/>
</dbReference>
<dbReference type="Pfam" id="PF00648">
    <property type="entry name" value="Peptidase_C2"/>
    <property type="match status" value="1"/>
</dbReference>
<keyword evidence="10" id="KW-1185">Reference proteome</keyword>
<feature type="region of interest" description="Disordered" evidence="7">
    <location>
        <begin position="687"/>
        <end position="992"/>
    </location>
</feature>
<dbReference type="SMART" id="SM00230">
    <property type="entry name" value="CysPc"/>
    <property type="match status" value="1"/>
</dbReference>
<dbReference type="GO" id="GO:0004198">
    <property type="term" value="F:calcium-dependent cysteine-type endopeptidase activity"/>
    <property type="evidence" value="ECO:0007669"/>
    <property type="project" value="InterPro"/>
</dbReference>
<dbReference type="CDD" id="cd00044">
    <property type="entry name" value="CysPc"/>
    <property type="match status" value="1"/>
</dbReference>
<dbReference type="PANTHER" id="PTHR10183:SF379">
    <property type="entry name" value="CALPAIN-5"/>
    <property type="match status" value="1"/>
</dbReference>
<dbReference type="STRING" id="177199.A0A420YFD2"/>
<feature type="compositionally biased region" description="Basic and acidic residues" evidence="7">
    <location>
        <begin position="711"/>
        <end position="732"/>
    </location>
</feature>
<dbReference type="SUPFAM" id="SSF54001">
    <property type="entry name" value="Cysteine proteinases"/>
    <property type="match status" value="1"/>
</dbReference>
<feature type="compositionally biased region" description="Basic and acidic residues" evidence="7">
    <location>
        <begin position="175"/>
        <end position="185"/>
    </location>
</feature>
<feature type="compositionally biased region" description="Basic residues" evidence="7">
    <location>
        <begin position="741"/>
        <end position="751"/>
    </location>
</feature>
<feature type="compositionally biased region" description="Polar residues" evidence="7">
    <location>
        <begin position="895"/>
        <end position="921"/>
    </location>
</feature>
<dbReference type="GO" id="GO:0006508">
    <property type="term" value="P:proteolysis"/>
    <property type="evidence" value="ECO:0007669"/>
    <property type="project" value="UniProtKB-KW"/>
</dbReference>
<feature type="compositionally biased region" description="Pro residues" evidence="7">
    <location>
        <begin position="924"/>
        <end position="962"/>
    </location>
</feature>
<dbReference type="InterPro" id="IPR038765">
    <property type="entry name" value="Papain-like_cys_pep_sf"/>
</dbReference>
<protein>
    <recommendedName>
        <fullName evidence="8">Calpain catalytic domain-containing protein</fullName>
    </recommendedName>
</protein>
<feature type="region of interest" description="Disordered" evidence="7">
    <location>
        <begin position="663"/>
        <end position="682"/>
    </location>
</feature>
<dbReference type="InterPro" id="IPR001300">
    <property type="entry name" value="Peptidase_C2_calpain_cat"/>
</dbReference>
<evidence type="ECO:0000256" key="2">
    <source>
        <dbReference type="ARBA" id="ARBA00022670"/>
    </source>
</evidence>
<evidence type="ECO:0000256" key="4">
    <source>
        <dbReference type="ARBA" id="ARBA00022807"/>
    </source>
</evidence>
<feature type="active site" evidence="5 6">
    <location>
        <position position="458"/>
    </location>
</feature>
<gene>
    <name evidence="9" type="ORF">DL546_007876</name>
</gene>
<dbReference type="PROSITE" id="PS50203">
    <property type="entry name" value="CALPAIN_CAT"/>
    <property type="match status" value="1"/>
</dbReference>
<feature type="compositionally biased region" description="Basic residues" evidence="7">
    <location>
        <begin position="698"/>
        <end position="710"/>
    </location>
</feature>
<keyword evidence="4 6" id="KW-0788">Thiol protease</keyword>
<evidence type="ECO:0000259" key="8">
    <source>
        <dbReference type="PROSITE" id="PS50203"/>
    </source>
</evidence>
<feature type="compositionally biased region" description="Low complexity" evidence="7">
    <location>
        <begin position="866"/>
        <end position="875"/>
    </location>
</feature>
<accession>A0A420YFD2</accession>
<evidence type="ECO:0000256" key="5">
    <source>
        <dbReference type="PIRSR" id="PIRSR622684-1"/>
    </source>
</evidence>
<proteinExistence type="inferred from homology"/>
<dbReference type="FunFam" id="3.90.70.10:FF:000072">
    <property type="entry name" value="Cysteine proteinase"/>
    <property type="match status" value="1"/>
</dbReference>
<feature type="region of interest" description="Disordered" evidence="7">
    <location>
        <begin position="1009"/>
        <end position="1031"/>
    </location>
</feature>
<evidence type="ECO:0000256" key="7">
    <source>
        <dbReference type="SAM" id="MobiDB-lite"/>
    </source>
</evidence>
<feature type="compositionally biased region" description="Basic residues" evidence="7">
    <location>
        <begin position="157"/>
        <end position="169"/>
    </location>
</feature>
<feature type="active site" evidence="5 6">
    <location>
        <position position="438"/>
    </location>
</feature>
<reference evidence="9 10" key="1">
    <citation type="submission" date="2018-08" db="EMBL/GenBank/DDBJ databases">
        <title>Draft genome of the lignicolous fungus Coniochaeta pulveracea.</title>
        <authorList>
            <person name="Borstlap C.J."/>
            <person name="De Witt R.N."/>
            <person name="Botha A."/>
            <person name="Volschenk H."/>
        </authorList>
    </citation>
    <scope>NUCLEOTIDE SEQUENCE [LARGE SCALE GENOMIC DNA]</scope>
    <source>
        <strain evidence="9 10">CAB683</strain>
    </source>
</reference>
<dbReference type="OrthoDB" id="424753at2759"/>
<feature type="compositionally biased region" description="Low complexity" evidence="7">
    <location>
        <begin position="976"/>
        <end position="986"/>
    </location>
</feature>
<feature type="domain" description="Calpain catalytic" evidence="8">
    <location>
        <begin position="224"/>
        <end position="514"/>
    </location>
</feature>
<comment type="similarity">
    <text evidence="1">Belongs to the peptidase C2 family.</text>
</comment>
<feature type="region of interest" description="Disordered" evidence="7">
    <location>
        <begin position="133"/>
        <end position="202"/>
    </location>
</feature>
<evidence type="ECO:0000256" key="6">
    <source>
        <dbReference type="PROSITE-ProRule" id="PRU00239"/>
    </source>
</evidence>
<organism evidence="9 10">
    <name type="scientific">Coniochaeta pulveracea</name>
    <dbReference type="NCBI Taxonomy" id="177199"/>
    <lineage>
        <taxon>Eukaryota</taxon>
        <taxon>Fungi</taxon>
        <taxon>Dikarya</taxon>
        <taxon>Ascomycota</taxon>
        <taxon>Pezizomycotina</taxon>
        <taxon>Sordariomycetes</taxon>
        <taxon>Sordariomycetidae</taxon>
        <taxon>Coniochaetales</taxon>
        <taxon>Coniochaetaceae</taxon>
        <taxon>Coniochaeta</taxon>
    </lineage>
</organism>
<name>A0A420YFD2_9PEZI</name>
<evidence type="ECO:0000313" key="10">
    <source>
        <dbReference type="Proteomes" id="UP000275385"/>
    </source>
</evidence>
<dbReference type="InterPro" id="IPR022684">
    <property type="entry name" value="Calpain_cysteine_protease"/>
</dbReference>
<dbReference type="Proteomes" id="UP000275385">
    <property type="component" value="Unassembled WGS sequence"/>
</dbReference>
<feature type="active site" evidence="5 6">
    <location>
        <position position="253"/>
    </location>
</feature>
<keyword evidence="2 6" id="KW-0645">Protease</keyword>
<feature type="compositionally biased region" description="Polar residues" evidence="7">
    <location>
        <begin position="805"/>
        <end position="821"/>
    </location>
</feature>
<feature type="compositionally biased region" description="Polar residues" evidence="7">
    <location>
        <begin position="756"/>
        <end position="783"/>
    </location>
</feature>
<comment type="caution">
    <text evidence="9">The sequence shown here is derived from an EMBL/GenBank/DDBJ whole genome shotgun (WGS) entry which is preliminary data.</text>
</comment>
<dbReference type="Gene3D" id="3.90.70.10">
    <property type="entry name" value="Cysteine proteinases"/>
    <property type="match status" value="1"/>
</dbReference>
<sequence>MSILSALADNPPGISRTVMAEMPVVLQPSNRGDRAKLKSPQQKVDEFWRRFSTEVPGKATTVIPKSKTSSKIAQGSTNVKSANGSTARSYEEAAELCKAKVEKIVKECRRINQKYRDPHFDLEFDLKMGQNNCLTGLDNEKPEESSSEESSSDDKRRQRRRGKGKKGGRRGSVPSDREEKLRLGVEVEQADGNGKAKEEQRSRGIGMWRRDGVLSGAFRPRAVKRVTEIFDDPKFYIDGPTANDVRQGRDGDCWLMAALCTLSNKPGLIERICVARDEAVGVYGFVFHRDGEWISEIIDDKLYLTKPDYDEVHFERIMWDDRERINTEEIYRKTYQSNSGALYFAQCENPNETWLPLLEKAYAKAHGDYAAIEGGFTGEGIEDLTGGVTSELFTTDILDKEYFWTQELMQVNTQFLFGCSTGVWGNGWGDRVGIVELHAYSVMRAVEMDGQRLVLLKNPWGKGEWKGAWSDGSKEWTPEWLNKLDHRFGDDGAFWISYEDLLRKYQAFDRTRLFSPDWKVASIWTTLSVPWTLEYHDTKFSFTLSKPGPVVMVLSQLDDRYFRGLEGQYRFELSFRVHAAGEEDYIVRSQTTYRMNRSVNVELELEPGEYLVLVKIDATRDNTVMPAEDVVKANAKDRREKLIRIGLAYDVAHSKGKIIESPEEKAARQAYEKRKREKEKKELKERIMKEKMRDHHIQCKRLARNRKRMEKNKVKQKAREEKAKAEQEKIMAERGPPAPAGHRKHKGKKVGKKDAQIQTDDQPSAETVKQQQVDNDVQTPATDEQQREPTNSKDAEDDTTKDGDSSIQGVNTPSATSSEKSINALIQPGAEEATKEVETEGKPDVPGTQPERSSTEAAAVKEEDPATATKPTEPTTSERKPPPPPTTLPQEDTFHTAQQGNNSADDTSGYDSASDSGSFISNRPRPPPPTRRPRRPFFPGPPQMPPPGIRPYSNPPPPPPGAFIPRRGGPVGSGYLSDDSLSSLSDPSEVTDRELEIYLEDNKMAAARRSLLPPPAPPVVGVGSEEEEVEKDPWNAVAVVGLRVYYRVDLDAMKEGEDSEEEVVKVKVIRPNYFTLGKNEEEEKSLKEKAEAGLDETKVLDLDDSAKDATLEGKEKEHIIEEIKGEEKDDGKGEEKDDGKGEEKDDGKGEEKDDGKGEEKDDGKGEEKDDGKAEEKVDGKAEKTADGKAEKDDADEKKEENETSVKMERKADGEAEVAVKTEEEERTDSRDKGHDDEEVDIKVNECKGQ</sequence>
<evidence type="ECO:0000256" key="3">
    <source>
        <dbReference type="ARBA" id="ARBA00022801"/>
    </source>
</evidence>
<dbReference type="AlphaFoldDB" id="A0A420YFD2"/>
<feature type="compositionally biased region" description="Basic and acidic residues" evidence="7">
    <location>
        <begin position="832"/>
        <end position="843"/>
    </location>
</feature>
<evidence type="ECO:0000256" key="1">
    <source>
        <dbReference type="ARBA" id="ARBA00007623"/>
    </source>
</evidence>
<feature type="compositionally biased region" description="Basic and acidic residues" evidence="7">
    <location>
        <begin position="1078"/>
        <end position="1249"/>
    </location>
</feature>
<feature type="region of interest" description="Disordered" evidence="7">
    <location>
        <begin position="1077"/>
        <end position="1249"/>
    </location>
</feature>
<feature type="compositionally biased region" description="Basic and acidic residues" evidence="7">
    <location>
        <begin position="687"/>
        <end position="697"/>
    </location>
</feature>
<feature type="compositionally biased region" description="Basic and acidic residues" evidence="7">
    <location>
        <begin position="784"/>
        <end position="804"/>
    </location>
</feature>
<keyword evidence="3 6" id="KW-0378">Hydrolase</keyword>